<dbReference type="KEGG" id="dalk:DSCA_36410"/>
<dbReference type="CDD" id="cd03219">
    <property type="entry name" value="ABC_Mj1267_LivG_branched"/>
    <property type="match status" value="1"/>
</dbReference>
<dbReference type="FunFam" id="3.40.50.300:FF:000421">
    <property type="entry name" value="Branched-chain amino acid ABC transporter ATP-binding protein"/>
    <property type="match status" value="1"/>
</dbReference>
<evidence type="ECO:0000256" key="2">
    <source>
        <dbReference type="ARBA" id="ARBA00022741"/>
    </source>
</evidence>
<dbReference type="GO" id="GO:0005886">
    <property type="term" value="C:plasma membrane"/>
    <property type="evidence" value="ECO:0007669"/>
    <property type="project" value="TreeGrafter"/>
</dbReference>
<dbReference type="InterPro" id="IPR027417">
    <property type="entry name" value="P-loop_NTPase"/>
</dbReference>
<dbReference type="RefSeq" id="WP_155317723.1">
    <property type="nucleotide sequence ID" value="NZ_AP021874.1"/>
</dbReference>
<keyword evidence="6" id="KW-1185">Reference proteome</keyword>
<dbReference type="Pfam" id="PF00005">
    <property type="entry name" value="ABC_tran"/>
    <property type="match status" value="1"/>
</dbReference>
<dbReference type="InterPro" id="IPR032823">
    <property type="entry name" value="BCA_ABC_TP_C"/>
</dbReference>
<dbReference type="EMBL" id="AP021874">
    <property type="protein sequence ID" value="BBO69711.1"/>
    <property type="molecule type" value="Genomic_DNA"/>
</dbReference>
<dbReference type="SUPFAM" id="SSF52540">
    <property type="entry name" value="P-loop containing nucleoside triphosphate hydrolases"/>
    <property type="match status" value="1"/>
</dbReference>
<evidence type="ECO:0000259" key="4">
    <source>
        <dbReference type="PROSITE" id="PS50893"/>
    </source>
</evidence>
<dbReference type="InterPro" id="IPR003439">
    <property type="entry name" value="ABC_transporter-like_ATP-bd"/>
</dbReference>
<sequence length="266" mass="29852">MDMLTISNLSLSFRGLQVLTDVSFEVNQGELFAIIGPNGAGKTSILNSISGFYRPNKGHVYLEGLDISRHPPYRRAELGLGRTFQNIALYHGMSVLDNIKLGAHVHLRTGLLSSLFYWGRSHREEMTLRKEIEEDVIDFLEIEAIRKLPVGSLPYGLQKRVELARALAMRPKILLMDEPVAGMNAEETEDMARFILDIKEERNITIVLIEHDMKVIMDISDRVLVLNFGQKLAEGSAEEVQRHPEVIKAYLGENKAHDGDLSTTAG</sequence>
<dbReference type="OrthoDB" id="5405085at2"/>
<protein>
    <submittedName>
        <fullName evidence="5">ABC transporter ATP-binding protein</fullName>
    </submittedName>
</protein>
<dbReference type="InterPro" id="IPR051120">
    <property type="entry name" value="ABC_AA/LPS_Transport"/>
</dbReference>
<evidence type="ECO:0000313" key="5">
    <source>
        <dbReference type="EMBL" id="BBO69711.1"/>
    </source>
</evidence>
<dbReference type="PROSITE" id="PS50893">
    <property type="entry name" value="ABC_TRANSPORTER_2"/>
    <property type="match status" value="1"/>
</dbReference>
<dbReference type="PANTHER" id="PTHR45772">
    <property type="entry name" value="CONSERVED COMPONENT OF ABC TRANSPORTER FOR NATURAL AMINO ACIDS-RELATED"/>
    <property type="match status" value="1"/>
</dbReference>
<dbReference type="Proteomes" id="UP000427906">
    <property type="component" value="Chromosome"/>
</dbReference>
<evidence type="ECO:0000313" key="6">
    <source>
        <dbReference type="Proteomes" id="UP000427906"/>
    </source>
</evidence>
<proteinExistence type="predicted"/>
<accession>A0A5K7YRU7</accession>
<keyword evidence="3 5" id="KW-0067">ATP-binding</keyword>
<name>A0A5K7YRU7_9BACT</name>
<dbReference type="AlphaFoldDB" id="A0A5K7YRU7"/>
<feature type="domain" description="ABC transporter" evidence="4">
    <location>
        <begin position="4"/>
        <end position="253"/>
    </location>
</feature>
<gene>
    <name evidence="5" type="primary">livG_2</name>
    <name evidence="5" type="ORF">DSCA_36410</name>
</gene>
<dbReference type="Gene3D" id="3.40.50.300">
    <property type="entry name" value="P-loop containing nucleotide triphosphate hydrolases"/>
    <property type="match status" value="1"/>
</dbReference>
<dbReference type="GO" id="GO:0016887">
    <property type="term" value="F:ATP hydrolysis activity"/>
    <property type="evidence" value="ECO:0007669"/>
    <property type="project" value="InterPro"/>
</dbReference>
<evidence type="ECO:0000256" key="1">
    <source>
        <dbReference type="ARBA" id="ARBA00022448"/>
    </source>
</evidence>
<dbReference type="SMART" id="SM00382">
    <property type="entry name" value="AAA"/>
    <property type="match status" value="1"/>
</dbReference>
<dbReference type="InterPro" id="IPR003593">
    <property type="entry name" value="AAA+_ATPase"/>
</dbReference>
<keyword evidence="1" id="KW-0813">Transport</keyword>
<dbReference type="GO" id="GO:0005524">
    <property type="term" value="F:ATP binding"/>
    <property type="evidence" value="ECO:0007669"/>
    <property type="project" value="UniProtKB-KW"/>
</dbReference>
<keyword evidence="2" id="KW-0547">Nucleotide-binding</keyword>
<dbReference type="PANTHER" id="PTHR45772:SF1">
    <property type="entry name" value="ABC TRANSPORTER ATP-BINDING PROTEIN"/>
    <property type="match status" value="1"/>
</dbReference>
<evidence type="ECO:0000256" key="3">
    <source>
        <dbReference type="ARBA" id="ARBA00022840"/>
    </source>
</evidence>
<reference evidence="5 6" key="1">
    <citation type="submission" date="2019-11" db="EMBL/GenBank/DDBJ databases">
        <title>Comparative genomics of hydrocarbon-degrading Desulfosarcina strains.</title>
        <authorList>
            <person name="Watanabe M."/>
            <person name="Kojima H."/>
            <person name="Fukui M."/>
        </authorList>
    </citation>
    <scope>NUCLEOTIDE SEQUENCE [LARGE SCALE GENOMIC DNA]</scope>
    <source>
        <strain evidence="5 6">PL12</strain>
    </source>
</reference>
<organism evidence="5 6">
    <name type="scientific">Desulfosarcina alkanivorans</name>
    <dbReference type="NCBI Taxonomy" id="571177"/>
    <lineage>
        <taxon>Bacteria</taxon>
        <taxon>Pseudomonadati</taxon>
        <taxon>Thermodesulfobacteriota</taxon>
        <taxon>Desulfobacteria</taxon>
        <taxon>Desulfobacterales</taxon>
        <taxon>Desulfosarcinaceae</taxon>
        <taxon>Desulfosarcina</taxon>
    </lineage>
</organism>
<dbReference type="Pfam" id="PF12399">
    <property type="entry name" value="BCA_ABC_TP_C"/>
    <property type="match status" value="1"/>
</dbReference>